<keyword evidence="3" id="KW-1185">Reference proteome</keyword>
<feature type="transmembrane region" description="Helical" evidence="1">
    <location>
        <begin position="54"/>
        <end position="76"/>
    </location>
</feature>
<keyword evidence="1" id="KW-0812">Transmembrane</keyword>
<evidence type="ECO:0000256" key="1">
    <source>
        <dbReference type="SAM" id="Phobius"/>
    </source>
</evidence>
<sequence length="100" mass="11682">MNESLVAWTCLLVNVCLRPCRNSVPIYERYRLGLYSSKLWKMEVLKLLSIHDRAQIIIAVRWLAWLLALLLVCTLLPGSDQERARQLFLTFLCFIMSNIL</sequence>
<gene>
    <name evidence="2" type="ORF">NC653_039293</name>
</gene>
<organism evidence="2 3">
    <name type="scientific">Populus alba x Populus x berolinensis</name>
    <dbReference type="NCBI Taxonomy" id="444605"/>
    <lineage>
        <taxon>Eukaryota</taxon>
        <taxon>Viridiplantae</taxon>
        <taxon>Streptophyta</taxon>
        <taxon>Embryophyta</taxon>
        <taxon>Tracheophyta</taxon>
        <taxon>Spermatophyta</taxon>
        <taxon>Magnoliopsida</taxon>
        <taxon>eudicotyledons</taxon>
        <taxon>Gunneridae</taxon>
        <taxon>Pentapetalae</taxon>
        <taxon>rosids</taxon>
        <taxon>fabids</taxon>
        <taxon>Malpighiales</taxon>
        <taxon>Salicaceae</taxon>
        <taxon>Saliceae</taxon>
        <taxon>Populus</taxon>
    </lineage>
</organism>
<comment type="caution">
    <text evidence="2">The sequence shown here is derived from an EMBL/GenBank/DDBJ whole genome shotgun (WGS) entry which is preliminary data.</text>
</comment>
<dbReference type="Proteomes" id="UP001164929">
    <property type="component" value="Chromosome 18"/>
</dbReference>
<keyword evidence="1" id="KW-0472">Membrane</keyword>
<name>A0AAD6PR61_9ROSI</name>
<accession>A0AAD6PR61</accession>
<reference evidence="2 3" key="1">
    <citation type="journal article" date="2023" name="Mol. Ecol. Resour.">
        <title>Chromosome-level genome assembly of a triploid poplar Populus alba 'Berolinensis'.</title>
        <authorList>
            <person name="Chen S."/>
            <person name="Yu Y."/>
            <person name="Wang X."/>
            <person name="Wang S."/>
            <person name="Zhang T."/>
            <person name="Zhou Y."/>
            <person name="He R."/>
            <person name="Meng N."/>
            <person name="Wang Y."/>
            <person name="Liu W."/>
            <person name="Liu Z."/>
            <person name="Liu J."/>
            <person name="Guo Q."/>
            <person name="Huang H."/>
            <person name="Sederoff R.R."/>
            <person name="Wang G."/>
            <person name="Qu G."/>
            <person name="Chen S."/>
        </authorList>
    </citation>
    <scope>NUCLEOTIDE SEQUENCE [LARGE SCALE GENOMIC DNA]</scope>
    <source>
        <strain evidence="2">SC-2020</strain>
    </source>
</reference>
<evidence type="ECO:0000313" key="3">
    <source>
        <dbReference type="Proteomes" id="UP001164929"/>
    </source>
</evidence>
<protein>
    <submittedName>
        <fullName evidence="2">Uncharacterized protein</fullName>
    </submittedName>
</protein>
<keyword evidence="1" id="KW-1133">Transmembrane helix</keyword>
<evidence type="ECO:0000313" key="2">
    <source>
        <dbReference type="EMBL" id="KAJ6957309.1"/>
    </source>
</evidence>
<dbReference type="AlphaFoldDB" id="A0AAD6PR61"/>
<dbReference type="EMBL" id="JAQIZT010000018">
    <property type="protein sequence ID" value="KAJ6957309.1"/>
    <property type="molecule type" value="Genomic_DNA"/>
</dbReference>
<proteinExistence type="predicted"/>